<reference evidence="1" key="1">
    <citation type="submission" date="2024-06" db="EMBL/GenBank/DDBJ databases">
        <authorList>
            <person name="Liu X."/>
            <person name="Lenzi L."/>
            <person name="Haldenby T S."/>
            <person name="Uol C."/>
        </authorList>
    </citation>
    <scope>NUCLEOTIDE SEQUENCE</scope>
</reference>
<dbReference type="AlphaFoldDB" id="A0AAV2TQ28"/>
<sequence>MACGNISQISLIVANWPPPDPSSTSIGLNLVTGSHSGRLQDAGPRSQRLPKAFPGSIDLLPHDVTGTTATSSRSVIAVLAPERYTHILCTALLQHRRPFSAQDLLQDADHIGARQKFYIPEVCPAKTFPPCRFLRYCYQPNPWSETDLTPDLSNHPVRSSLMFVAGGLVGQDRDGNLEKSGLDNHQPVAPAPIPPRKAVSAGWPSGLLYFHCQMSDGSRTADGLLAASAQPTYHVANAIHRSYRLDTESRPTNRDIDAGHRRL</sequence>
<name>A0AAV2TQ28_CALDB</name>
<dbReference type="Proteomes" id="UP001497525">
    <property type="component" value="Unassembled WGS sequence"/>
</dbReference>
<organism evidence="1 2">
    <name type="scientific">Calicophoron daubneyi</name>
    <name type="common">Rumen fluke</name>
    <name type="synonym">Paramphistomum daubneyi</name>
    <dbReference type="NCBI Taxonomy" id="300641"/>
    <lineage>
        <taxon>Eukaryota</taxon>
        <taxon>Metazoa</taxon>
        <taxon>Spiralia</taxon>
        <taxon>Lophotrochozoa</taxon>
        <taxon>Platyhelminthes</taxon>
        <taxon>Trematoda</taxon>
        <taxon>Digenea</taxon>
        <taxon>Plagiorchiida</taxon>
        <taxon>Pronocephalata</taxon>
        <taxon>Paramphistomoidea</taxon>
        <taxon>Paramphistomidae</taxon>
        <taxon>Calicophoron</taxon>
    </lineage>
</organism>
<proteinExistence type="predicted"/>
<evidence type="ECO:0000313" key="2">
    <source>
        <dbReference type="Proteomes" id="UP001497525"/>
    </source>
</evidence>
<gene>
    <name evidence="1" type="ORF">CDAUBV1_LOCUS13715</name>
</gene>
<protein>
    <submittedName>
        <fullName evidence="1">Uncharacterized protein</fullName>
    </submittedName>
</protein>
<evidence type="ECO:0000313" key="1">
    <source>
        <dbReference type="EMBL" id="CAL5138850.1"/>
    </source>
</evidence>
<dbReference type="EMBL" id="CAXLJL010000534">
    <property type="protein sequence ID" value="CAL5138850.1"/>
    <property type="molecule type" value="Genomic_DNA"/>
</dbReference>
<accession>A0AAV2TQ28</accession>
<comment type="caution">
    <text evidence="1">The sequence shown here is derived from an EMBL/GenBank/DDBJ whole genome shotgun (WGS) entry which is preliminary data.</text>
</comment>